<keyword evidence="3 8" id="KW-0349">Heme</keyword>
<dbReference type="Pfam" id="PF00067">
    <property type="entry name" value="p450"/>
    <property type="match status" value="1"/>
</dbReference>
<comment type="caution">
    <text evidence="9">The sequence shown here is derived from an EMBL/GenBank/DDBJ whole genome shotgun (WGS) entry which is preliminary data.</text>
</comment>
<dbReference type="InterPro" id="IPR002397">
    <property type="entry name" value="Cyt_P450_B"/>
</dbReference>
<dbReference type="PANTHER" id="PTHR46696">
    <property type="entry name" value="P450, PUTATIVE (EUROFUNG)-RELATED"/>
    <property type="match status" value="1"/>
</dbReference>
<dbReference type="PRINTS" id="PR00359">
    <property type="entry name" value="BP450"/>
</dbReference>
<name>A0ABW6P9M6_9NOCA</name>
<evidence type="ECO:0000256" key="5">
    <source>
        <dbReference type="ARBA" id="ARBA00023002"/>
    </source>
</evidence>
<dbReference type="Gene3D" id="1.10.630.10">
    <property type="entry name" value="Cytochrome P450"/>
    <property type="match status" value="1"/>
</dbReference>
<evidence type="ECO:0000313" key="10">
    <source>
        <dbReference type="Proteomes" id="UP001601442"/>
    </source>
</evidence>
<dbReference type="InterPro" id="IPR017972">
    <property type="entry name" value="Cyt_P450_CS"/>
</dbReference>
<dbReference type="PROSITE" id="PS00086">
    <property type="entry name" value="CYTOCHROME_P450"/>
    <property type="match status" value="1"/>
</dbReference>
<dbReference type="InterPro" id="IPR001128">
    <property type="entry name" value="Cyt_P450"/>
</dbReference>
<keyword evidence="6 8" id="KW-0408">Iron</keyword>
<accession>A0ABW6P9M6</accession>
<evidence type="ECO:0000256" key="7">
    <source>
        <dbReference type="ARBA" id="ARBA00023033"/>
    </source>
</evidence>
<keyword evidence="7 8" id="KW-0503">Monooxygenase</keyword>
<evidence type="ECO:0000256" key="6">
    <source>
        <dbReference type="ARBA" id="ARBA00023004"/>
    </source>
</evidence>
<gene>
    <name evidence="9" type="ORF">ACFYU5_25955</name>
</gene>
<sequence length="397" mass="44945">MNPPWTTTGHEDPHPWFIAMAADRPVAYDRNADVWHFCGHTEVQDFLRACDLWSTAKRLDLVPPDQRVIRLLTSEPPLHVEVRKRFSHAYRPTRIAAMEERIRNVCQELLEDCLAKGTFDITTDLAEPLTTTVISQLLGIPPESEKLIRSITRARREASLGRIVPDEKDAGPVLYMGGVEPAEAAAVHDLFTELVAERRRDPQDDLISDLAALPPEEFELRLDIGALLFEQLGAGQNTTTHLLGALAYFLDKFPDQQRLLREQPKLTKTAIEETVRFSSPLQARPRVSTRPIELGDTVIPEGATGLAWLQAANLDARHFEDPTRYDITRWPNQHAAFGFGEHYCLGANLARMEARVVLEELIGRTRWFVRDTERSLIWVEDFILRGPTSVEIEVVPA</sequence>
<organism evidence="9 10">
    <name type="scientific">Nocardia aobensis</name>
    <dbReference type="NCBI Taxonomy" id="257277"/>
    <lineage>
        <taxon>Bacteria</taxon>
        <taxon>Bacillati</taxon>
        <taxon>Actinomycetota</taxon>
        <taxon>Actinomycetes</taxon>
        <taxon>Mycobacteriales</taxon>
        <taxon>Nocardiaceae</taxon>
        <taxon>Nocardia</taxon>
    </lineage>
</organism>
<evidence type="ECO:0000313" key="9">
    <source>
        <dbReference type="EMBL" id="MFF0499870.1"/>
    </source>
</evidence>
<comment type="cofactor">
    <cofactor evidence="1">
        <name>heme</name>
        <dbReference type="ChEBI" id="CHEBI:30413"/>
    </cofactor>
</comment>
<keyword evidence="4 8" id="KW-0479">Metal-binding</keyword>
<evidence type="ECO:0000256" key="8">
    <source>
        <dbReference type="RuleBase" id="RU000461"/>
    </source>
</evidence>
<evidence type="ECO:0000256" key="4">
    <source>
        <dbReference type="ARBA" id="ARBA00022723"/>
    </source>
</evidence>
<dbReference type="InterPro" id="IPR036396">
    <property type="entry name" value="Cyt_P450_sf"/>
</dbReference>
<comment type="similarity">
    <text evidence="2 8">Belongs to the cytochrome P450 family.</text>
</comment>
<protein>
    <submittedName>
        <fullName evidence="9">Cytochrome P450</fullName>
    </submittedName>
</protein>
<evidence type="ECO:0000256" key="3">
    <source>
        <dbReference type="ARBA" id="ARBA00022617"/>
    </source>
</evidence>
<evidence type="ECO:0000256" key="1">
    <source>
        <dbReference type="ARBA" id="ARBA00001971"/>
    </source>
</evidence>
<dbReference type="RefSeq" id="WP_387398713.1">
    <property type="nucleotide sequence ID" value="NZ_JBIAMT010000005.1"/>
</dbReference>
<dbReference type="PANTHER" id="PTHR46696:SF4">
    <property type="entry name" value="BIOTIN BIOSYNTHESIS CYTOCHROME P450"/>
    <property type="match status" value="1"/>
</dbReference>
<keyword evidence="5 8" id="KW-0560">Oxidoreductase</keyword>
<evidence type="ECO:0000256" key="2">
    <source>
        <dbReference type="ARBA" id="ARBA00010617"/>
    </source>
</evidence>
<proteinExistence type="inferred from homology"/>
<dbReference type="Proteomes" id="UP001601442">
    <property type="component" value="Unassembled WGS sequence"/>
</dbReference>
<reference evidence="9 10" key="1">
    <citation type="submission" date="2024-10" db="EMBL/GenBank/DDBJ databases">
        <title>The Natural Products Discovery Center: Release of the First 8490 Sequenced Strains for Exploring Actinobacteria Biosynthetic Diversity.</title>
        <authorList>
            <person name="Kalkreuter E."/>
            <person name="Kautsar S.A."/>
            <person name="Yang D."/>
            <person name="Bader C.D."/>
            <person name="Teijaro C.N."/>
            <person name="Fluegel L."/>
            <person name="Davis C.M."/>
            <person name="Simpson J.R."/>
            <person name="Lauterbach L."/>
            <person name="Steele A.D."/>
            <person name="Gui C."/>
            <person name="Meng S."/>
            <person name="Li G."/>
            <person name="Viehrig K."/>
            <person name="Ye F."/>
            <person name="Su P."/>
            <person name="Kiefer A.F."/>
            <person name="Nichols A."/>
            <person name="Cepeda A.J."/>
            <person name="Yan W."/>
            <person name="Fan B."/>
            <person name="Jiang Y."/>
            <person name="Adhikari A."/>
            <person name="Zheng C.-J."/>
            <person name="Schuster L."/>
            <person name="Cowan T.M."/>
            <person name="Smanski M.J."/>
            <person name="Chevrette M.G."/>
            <person name="De Carvalho L.P.S."/>
            <person name="Shen B."/>
        </authorList>
    </citation>
    <scope>NUCLEOTIDE SEQUENCE [LARGE SCALE GENOMIC DNA]</scope>
    <source>
        <strain evidence="9 10">NPDC004119</strain>
    </source>
</reference>
<keyword evidence="10" id="KW-1185">Reference proteome</keyword>
<dbReference type="SUPFAM" id="SSF48264">
    <property type="entry name" value="Cytochrome P450"/>
    <property type="match status" value="1"/>
</dbReference>
<dbReference type="EMBL" id="JBIAMT010000005">
    <property type="protein sequence ID" value="MFF0499870.1"/>
    <property type="molecule type" value="Genomic_DNA"/>
</dbReference>